<keyword evidence="2 3" id="KW-0119">Carbohydrate metabolism</keyword>
<dbReference type="InterPro" id="IPR040190">
    <property type="entry name" value="MURQ/GCKR"/>
</dbReference>
<dbReference type="PROSITE" id="PS51464">
    <property type="entry name" value="SIS"/>
    <property type="match status" value="1"/>
</dbReference>
<dbReference type="SUPFAM" id="SSF53697">
    <property type="entry name" value="SIS domain"/>
    <property type="match status" value="1"/>
</dbReference>
<sequence>MESIWELQTEQSDPRYADLDISTTRDLLHIMNEADLTVPLAVSQALPAVECAVDLIVTHLKCGGRLIYIGAGTSGRIGVLDAAECPPTFRTSPDQVIGLIAGGRRAMFDAVEQAEDEAITARADLEQVHLCADDVVVGLTASGRTPYVVGGLKYAKMVGSGTVAVSCNPHAAASQYADVPIEVSTGPEVLSGSTRLKAGTAEKLIVNMLSTASMFRLGKVYHNLMVDLKVTNRKLLKRARHMVMTTADVDLPTAERVLKQANDHVKTAILMAKTGVDKSTAEAKLADADGILRIALGEANNTVEGAAANRERKI</sequence>
<dbReference type="NCBIfam" id="TIGR00274">
    <property type="entry name" value="N-acetylmuramic acid 6-phosphate etherase"/>
    <property type="match status" value="1"/>
</dbReference>
<dbReference type="Proteomes" id="UP000836597">
    <property type="component" value="Chromosome"/>
</dbReference>
<dbReference type="GO" id="GO:0009254">
    <property type="term" value="P:peptidoglycan turnover"/>
    <property type="evidence" value="ECO:0007669"/>
    <property type="project" value="TreeGrafter"/>
</dbReference>
<protein>
    <recommendedName>
        <fullName evidence="3">N-acetylmuramic acid 6-phosphate etherase</fullName>
        <shortName evidence="3">MurNAc-6-P etherase</shortName>
        <ecNumber evidence="3">4.2.1.126</ecNumber>
    </recommendedName>
    <alternativeName>
        <fullName evidence="3">N-acetylmuramic acid 6-phosphate hydrolase</fullName>
    </alternativeName>
    <alternativeName>
        <fullName evidence="3">N-acetylmuramic acid 6-phosphate lyase</fullName>
    </alternativeName>
</protein>
<proteinExistence type="inferred from homology"/>
<evidence type="ECO:0000313" key="5">
    <source>
        <dbReference type="EMBL" id="CAA7602258.1"/>
    </source>
</evidence>
<evidence type="ECO:0000259" key="4">
    <source>
        <dbReference type="PROSITE" id="PS51464"/>
    </source>
</evidence>
<dbReference type="AlphaFoldDB" id="A0A8S0W459"/>
<dbReference type="EMBL" id="LR746496">
    <property type="protein sequence ID" value="CAA7602258.1"/>
    <property type="molecule type" value="Genomic_DNA"/>
</dbReference>
<dbReference type="NCBIfam" id="NF009222">
    <property type="entry name" value="PRK12570.1"/>
    <property type="match status" value="1"/>
</dbReference>
<dbReference type="KEGG" id="aacx:DEACI_2931"/>
<dbReference type="GO" id="GO:0016835">
    <property type="term" value="F:carbon-oxygen lyase activity"/>
    <property type="evidence" value="ECO:0007669"/>
    <property type="project" value="UniProtKB-UniRule"/>
</dbReference>
<comment type="similarity">
    <text evidence="3">Belongs to the GCKR-like family. MurNAc-6-P etherase subfamily.</text>
</comment>
<organism evidence="5">
    <name type="scientific">Acididesulfobacillus acetoxydans</name>
    <dbReference type="NCBI Taxonomy" id="1561005"/>
    <lineage>
        <taxon>Bacteria</taxon>
        <taxon>Bacillati</taxon>
        <taxon>Bacillota</taxon>
        <taxon>Clostridia</taxon>
        <taxon>Eubacteriales</taxon>
        <taxon>Peptococcaceae</taxon>
        <taxon>Acididesulfobacillus</taxon>
    </lineage>
</organism>
<dbReference type="RefSeq" id="WP_240985658.1">
    <property type="nucleotide sequence ID" value="NZ_CDGJ01000058.1"/>
</dbReference>
<dbReference type="PANTHER" id="PTHR10088">
    <property type="entry name" value="GLUCOKINASE REGULATORY PROTEIN"/>
    <property type="match status" value="1"/>
</dbReference>
<dbReference type="EMBL" id="CDGJ01000058">
    <property type="protein sequence ID" value="CEJ07524.1"/>
    <property type="molecule type" value="Genomic_DNA"/>
</dbReference>
<dbReference type="HAMAP" id="MF_00068">
    <property type="entry name" value="MurQ"/>
    <property type="match status" value="1"/>
</dbReference>
<dbReference type="FunFam" id="3.40.50.10490:FF:000014">
    <property type="entry name" value="N-acetylmuramic acid 6-phosphate etherase"/>
    <property type="match status" value="1"/>
</dbReference>
<dbReference type="Gene3D" id="3.40.50.10490">
    <property type="entry name" value="Glucose-6-phosphate isomerase like protein, domain 1"/>
    <property type="match status" value="1"/>
</dbReference>
<dbReference type="GO" id="GO:0016803">
    <property type="term" value="F:ether hydrolase activity"/>
    <property type="evidence" value="ECO:0007669"/>
    <property type="project" value="TreeGrafter"/>
</dbReference>
<dbReference type="Proteomes" id="UP001071230">
    <property type="component" value="Unassembled WGS sequence"/>
</dbReference>
<dbReference type="PANTHER" id="PTHR10088:SF4">
    <property type="entry name" value="GLUCOKINASE REGULATORY PROTEIN"/>
    <property type="match status" value="1"/>
</dbReference>
<comment type="subunit">
    <text evidence="3">Homodimer.</text>
</comment>
<feature type="active site" evidence="3">
    <location>
        <position position="115"/>
    </location>
</feature>
<dbReference type="Gene3D" id="1.10.8.1080">
    <property type="match status" value="1"/>
</dbReference>
<dbReference type="GO" id="GO:0097367">
    <property type="term" value="F:carbohydrate derivative binding"/>
    <property type="evidence" value="ECO:0007669"/>
    <property type="project" value="InterPro"/>
</dbReference>
<dbReference type="CDD" id="cd05007">
    <property type="entry name" value="SIS_Etherase"/>
    <property type="match status" value="1"/>
</dbReference>
<reference evidence="5" key="2">
    <citation type="submission" date="2020-01" db="EMBL/GenBank/DDBJ databases">
        <authorList>
            <person name="Hornung B."/>
        </authorList>
    </citation>
    <scope>NUCLEOTIDE SEQUENCE</scope>
    <source>
        <strain evidence="5">PacBioINE</strain>
    </source>
</reference>
<evidence type="ECO:0000256" key="2">
    <source>
        <dbReference type="ARBA" id="ARBA00023277"/>
    </source>
</evidence>
<evidence type="ECO:0000313" key="6">
    <source>
        <dbReference type="EMBL" id="CEJ07524.1"/>
    </source>
</evidence>
<comment type="pathway">
    <text evidence="3">Amino-sugar metabolism; N-acetylmuramate degradation.</text>
</comment>
<dbReference type="InterPro" id="IPR001347">
    <property type="entry name" value="SIS_dom"/>
</dbReference>
<gene>
    <name evidence="3" type="primary">murQ</name>
    <name evidence="6" type="ORF">DEACI_1990</name>
    <name evidence="5" type="ORF">DEACI_2931</name>
</gene>
<keyword evidence="7" id="KW-1185">Reference proteome</keyword>
<evidence type="ECO:0000313" key="7">
    <source>
        <dbReference type="Proteomes" id="UP001071230"/>
    </source>
</evidence>
<comment type="catalytic activity">
    <reaction evidence="3">
        <text>N-acetyl-D-muramate 6-phosphate + H2O = N-acetyl-D-glucosamine 6-phosphate + (R)-lactate</text>
        <dbReference type="Rhea" id="RHEA:26410"/>
        <dbReference type="ChEBI" id="CHEBI:15377"/>
        <dbReference type="ChEBI" id="CHEBI:16004"/>
        <dbReference type="ChEBI" id="CHEBI:57513"/>
        <dbReference type="ChEBI" id="CHEBI:58722"/>
        <dbReference type="EC" id="4.2.1.126"/>
    </reaction>
</comment>
<name>A0A8S0W459_9FIRM</name>
<keyword evidence="1 3" id="KW-0456">Lyase</keyword>
<evidence type="ECO:0000256" key="1">
    <source>
        <dbReference type="ARBA" id="ARBA00023239"/>
    </source>
</evidence>
<evidence type="ECO:0000256" key="3">
    <source>
        <dbReference type="HAMAP-Rule" id="MF_00068"/>
    </source>
</evidence>
<dbReference type="Pfam" id="PF22645">
    <property type="entry name" value="GKRP_SIS_N"/>
    <property type="match status" value="1"/>
</dbReference>
<accession>A0A8S0W459</accession>
<dbReference type="InterPro" id="IPR046348">
    <property type="entry name" value="SIS_dom_sf"/>
</dbReference>
<dbReference type="NCBIfam" id="NF003915">
    <property type="entry name" value="PRK05441.1"/>
    <property type="match status" value="1"/>
</dbReference>
<reference evidence="6" key="1">
    <citation type="submission" date="2014-11" db="EMBL/GenBank/DDBJ databases">
        <authorList>
            <person name="Hornung B.V."/>
        </authorList>
    </citation>
    <scope>NUCLEOTIDE SEQUENCE</scope>
    <source>
        <strain evidence="6">INE</strain>
    </source>
</reference>
<dbReference type="InterPro" id="IPR005486">
    <property type="entry name" value="Glucokinase_regulatory_CS"/>
</dbReference>
<comment type="function">
    <text evidence="3">Specifically catalyzes the cleavage of the D-lactyl ether substituent of MurNAc 6-phosphate, producing GlcNAc 6-phosphate and D-lactate.</text>
</comment>
<feature type="active site" description="Proton donor" evidence="3">
    <location>
        <position position="84"/>
    </location>
</feature>
<dbReference type="EC" id="4.2.1.126" evidence="3"/>
<dbReference type="InterPro" id="IPR005488">
    <property type="entry name" value="Etherase_MurQ"/>
</dbReference>
<comment type="miscellaneous">
    <text evidence="3">A lyase-type mechanism (elimination/hydration) is suggested for the cleavage of the lactyl ether bond of MurNAc 6-phosphate, with the formation of an alpha,beta-unsaturated aldehyde intermediate with (E)-stereochemistry, followed by the syn addition of water to give product.</text>
</comment>
<dbReference type="PROSITE" id="PS01272">
    <property type="entry name" value="GCKR"/>
    <property type="match status" value="1"/>
</dbReference>
<feature type="domain" description="SIS" evidence="4">
    <location>
        <begin position="56"/>
        <end position="219"/>
    </location>
</feature>
<dbReference type="GO" id="GO:0046348">
    <property type="term" value="P:amino sugar catabolic process"/>
    <property type="evidence" value="ECO:0007669"/>
    <property type="project" value="InterPro"/>
</dbReference>